<dbReference type="Pfam" id="PF13480">
    <property type="entry name" value="Acetyltransf_6"/>
    <property type="match status" value="1"/>
</dbReference>
<gene>
    <name evidence="2" type="ORF">CGC43_01840</name>
</gene>
<dbReference type="PANTHER" id="PTHR36174:SF1">
    <property type="entry name" value="LIPID II:GLYCINE GLYCYLTRANSFERASE"/>
    <property type="match status" value="1"/>
</dbReference>
<dbReference type="OrthoDB" id="9808687at2"/>
<dbReference type="Gene3D" id="3.40.630.30">
    <property type="match status" value="2"/>
</dbReference>
<dbReference type="PANTHER" id="PTHR36174">
    <property type="entry name" value="LIPID II:GLYCINE GLYCYLTRANSFERASE"/>
    <property type="match status" value="1"/>
</dbReference>
<dbReference type="AlphaFoldDB" id="A0A345JQ19"/>
<keyword evidence="2" id="KW-0808">Transferase</keyword>
<dbReference type="EMBL" id="CP022375">
    <property type="protein sequence ID" value="AXH29415.1"/>
    <property type="molecule type" value="Genomic_DNA"/>
</dbReference>
<dbReference type="Proteomes" id="UP000253862">
    <property type="component" value="Chromosome"/>
</dbReference>
<dbReference type="InterPro" id="IPR050644">
    <property type="entry name" value="PG_Glycine_Bridge_Synth"/>
</dbReference>
<dbReference type="InterPro" id="IPR038740">
    <property type="entry name" value="BioF2-like_GNAT_dom"/>
</dbReference>
<evidence type="ECO:0000313" key="2">
    <source>
        <dbReference type="EMBL" id="AXH29415.1"/>
    </source>
</evidence>
<protein>
    <submittedName>
        <fullName evidence="2">GNAT family N-acetyltransferase</fullName>
    </submittedName>
</protein>
<reference evidence="2 3" key="1">
    <citation type="submission" date="2017-07" db="EMBL/GenBank/DDBJ databases">
        <title>Complete genome sequences and comparative analysis of the novel pathogen Francisella opportunistica.</title>
        <authorList>
            <person name="Dietrich E.A."/>
            <person name="Kingry L.C."/>
            <person name="Petersen J.M."/>
        </authorList>
    </citation>
    <scope>NUCLEOTIDE SEQUENCE [LARGE SCALE GENOMIC DNA]</scope>
    <source>
        <strain evidence="2 3">14-2155</strain>
    </source>
</reference>
<feature type="domain" description="BioF2-like acetyltransferase" evidence="1">
    <location>
        <begin position="171"/>
        <end position="283"/>
    </location>
</feature>
<dbReference type="RefSeq" id="WP_071628702.1">
    <property type="nucleotide sequence ID" value="NZ_CP022375.1"/>
</dbReference>
<organism evidence="2 3">
    <name type="scientific">Francisella opportunistica</name>
    <dbReference type="NCBI Taxonomy" id="2016517"/>
    <lineage>
        <taxon>Bacteria</taxon>
        <taxon>Pseudomonadati</taxon>
        <taxon>Pseudomonadota</taxon>
        <taxon>Gammaproteobacteria</taxon>
        <taxon>Thiotrichales</taxon>
        <taxon>Francisellaceae</taxon>
        <taxon>Francisella</taxon>
    </lineage>
</organism>
<proteinExistence type="predicted"/>
<dbReference type="KEGG" id="foo:CGC45_01825"/>
<keyword evidence="3" id="KW-1185">Reference proteome</keyword>
<accession>A0A345JQ19</accession>
<name>A0A345JQ19_9GAMM</name>
<dbReference type="SUPFAM" id="SSF55729">
    <property type="entry name" value="Acyl-CoA N-acyltransferases (Nat)"/>
    <property type="match status" value="1"/>
</dbReference>
<dbReference type="InterPro" id="IPR016181">
    <property type="entry name" value="Acyl_CoA_acyltransferase"/>
</dbReference>
<dbReference type="GO" id="GO:0016740">
    <property type="term" value="F:transferase activity"/>
    <property type="evidence" value="ECO:0007669"/>
    <property type="project" value="UniProtKB-KW"/>
</dbReference>
<sequence>MQVLKYTFNKKQEWDLFVTNAKNSHFMFYRDYMEYHSDRFEDSSLMFYDDKNKLLAIFPANIRDNVLYSHQGLTFGGFIIDKDMKQKKLLDSFKSLKEFAQKENLAKVLYKGLPTIYHQIPSQEDLYGLFINDAKLVRLDSSSCLDLNENVKLPKGRKASISKARRESVHIEESNDFNAFIELENKVLQAQHNSQAVHSGEQLLLLKQRFPDNIKLYLARTRENLLVAGALLFIWRDVVHTQYLANDFVGRELGALDLLIKELIDEYRNKGYKYFNFGISNEDNGRYLNEGLIAQKESFGARTIAFSQYEIKV</sequence>
<evidence type="ECO:0000259" key="1">
    <source>
        <dbReference type="Pfam" id="PF13480"/>
    </source>
</evidence>
<evidence type="ECO:0000313" key="3">
    <source>
        <dbReference type="Proteomes" id="UP000253862"/>
    </source>
</evidence>